<comment type="caution">
    <text evidence="1">The sequence shown here is derived from an EMBL/GenBank/DDBJ whole genome shotgun (WGS) entry which is preliminary data.</text>
</comment>
<dbReference type="Proteomes" id="UP000821845">
    <property type="component" value="Chromosome 3"/>
</dbReference>
<evidence type="ECO:0000313" key="1">
    <source>
        <dbReference type="EMBL" id="KAH6936257.1"/>
    </source>
</evidence>
<proteinExistence type="predicted"/>
<sequence length="241" mass="25905">MVRSSSCSRVLPLFKWRGTEGGHHVVRCALLPRARFLGQRWPCQQLQPALREINGKASTAGLARARIISAAFRTRVPAVAAGHAHYSALHYPGFEQTCAFFATHARARARALLPTPTAMMMAIRWPARSLAGPSRLAPTLLCEPFVVRVGAEGAFLQASFPCAPPPRCCLAQNGAEGSRQGRARLRTLRRVACVARGIGCRLCRATSSTPSVPHPHASSSPENASLSSAPTRSLRPSALSR</sequence>
<organism evidence="1 2">
    <name type="scientific">Hyalomma asiaticum</name>
    <name type="common">Tick</name>
    <dbReference type="NCBI Taxonomy" id="266040"/>
    <lineage>
        <taxon>Eukaryota</taxon>
        <taxon>Metazoa</taxon>
        <taxon>Ecdysozoa</taxon>
        <taxon>Arthropoda</taxon>
        <taxon>Chelicerata</taxon>
        <taxon>Arachnida</taxon>
        <taxon>Acari</taxon>
        <taxon>Parasitiformes</taxon>
        <taxon>Ixodida</taxon>
        <taxon>Ixodoidea</taxon>
        <taxon>Ixodidae</taxon>
        <taxon>Hyalomminae</taxon>
        <taxon>Hyalomma</taxon>
    </lineage>
</organism>
<reference evidence="1" key="1">
    <citation type="submission" date="2020-05" db="EMBL/GenBank/DDBJ databases">
        <title>Large-scale comparative analyses of tick genomes elucidate their genetic diversity and vector capacities.</title>
        <authorList>
            <person name="Jia N."/>
            <person name="Wang J."/>
            <person name="Shi W."/>
            <person name="Du L."/>
            <person name="Sun Y."/>
            <person name="Zhan W."/>
            <person name="Jiang J."/>
            <person name="Wang Q."/>
            <person name="Zhang B."/>
            <person name="Ji P."/>
            <person name="Sakyi L.B."/>
            <person name="Cui X."/>
            <person name="Yuan T."/>
            <person name="Jiang B."/>
            <person name="Yang W."/>
            <person name="Lam T.T.-Y."/>
            <person name="Chang Q."/>
            <person name="Ding S."/>
            <person name="Wang X."/>
            <person name="Zhu J."/>
            <person name="Ruan X."/>
            <person name="Zhao L."/>
            <person name="Wei J."/>
            <person name="Que T."/>
            <person name="Du C."/>
            <person name="Cheng J."/>
            <person name="Dai P."/>
            <person name="Han X."/>
            <person name="Huang E."/>
            <person name="Gao Y."/>
            <person name="Liu J."/>
            <person name="Shao H."/>
            <person name="Ye R."/>
            <person name="Li L."/>
            <person name="Wei W."/>
            <person name="Wang X."/>
            <person name="Wang C."/>
            <person name="Yang T."/>
            <person name="Huo Q."/>
            <person name="Li W."/>
            <person name="Guo W."/>
            <person name="Chen H."/>
            <person name="Zhou L."/>
            <person name="Ni X."/>
            <person name="Tian J."/>
            <person name="Zhou Y."/>
            <person name="Sheng Y."/>
            <person name="Liu T."/>
            <person name="Pan Y."/>
            <person name="Xia L."/>
            <person name="Li J."/>
            <person name="Zhao F."/>
            <person name="Cao W."/>
        </authorList>
    </citation>
    <scope>NUCLEOTIDE SEQUENCE</scope>
    <source>
        <strain evidence="1">Hyas-2018</strain>
    </source>
</reference>
<keyword evidence="2" id="KW-1185">Reference proteome</keyword>
<name>A0ACB7SM36_HYAAI</name>
<gene>
    <name evidence="1" type="ORF">HPB50_015187</name>
</gene>
<evidence type="ECO:0000313" key="2">
    <source>
        <dbReference type="Proteomes" id="UP000821845"/>
    </source>
</evidence>
<accession>A0ACB7SM36</accession>
<dbReference type="EMBL" id="CM023483">
    <property type="protein sequence ID" value="KAH6936257.1"/>
    <property type="molecule type" value="Genomic_DNA"/>
</dbReference>
<protein>
    <submittedName>
        <fullName evidence="1">Uncharacterized protein</fullName>
    </submittedName>
</protein>